<keyword evidence="3" id="KW-0862">Zinc</keyword>
<evidence type="ECO:0000256" key="1">
    <source>
        <dbReference type="ARBA" id="ARBA00022596"/>
    </source>
</evidence>
<evidence type="ECO:0000313" key="4">
    <source>
        <dbReference type="EMBL" id="MFD1018381.1"/>
    </source>
</evidence>
<dbReference type="RefSeq" id="WP_386056842.1">
    <property type="nucleotide sequence ID" value="NZ_JBHTKL010000001.1"/>
</dbReference>
<comment type="caution">
    <text evidence="4">The sequence shown here is derived from an EMBL/GenBank/DDBJ whole genome shotgun (WGS) entry which is preliminary data.</text>
</comment>
<keyword evidence="5" id="KW-1185">Reference proteome</keyword>
<evidence type="ECO:0000313" key="5">
    <source>
        <dbReference type="Proteomes" id="UP001596990"/>
    </source>
</evidence>
<keyword evidence="1" id="KW-0533">Nickel</keyword>
<sequence length="83" mass="9564">MHEVSIMFEVLKLIEEEAVKNHVEKVEKIKLSIGKQMLVMPDALLFAFETLKQGRSESAILSYEIVEGRSIHIDYIEGEEEDE</sequence>
<dbReference type="EMBL" id="JBHTKL010000001">
    <property type="protein sequence ID" value="MFD1018381.1"/>
    <property type="molecule type" value="Genomic_DNA"/>
</dbReference>
<dbReference type="PANTHER" id="PTHR34535:SF3">
    <property type="entry name" value="HYDROGENASE MATURATION FACTOR HYPA"/>
    <property type="match status" value="1"/>
</dbReference>
<evidence type="ECO:0000256" key="3">
    <source>
        <dbReference type="ARBA" id="ARBA00022833"/>
    </source>
</evidence>
<dbReference type="InterPro" id="IPR000688">
    <property type="entry name" value="HypA/HybF"/>
</dbReference>
<dbReference type="Gene3D" id="3.30.2320.50">
    <property type="match status" value="1"/>
</dbReference>
<organism evidence="4 5">
    <name type="scientific">Thalassobacillus hwangdonensis</name>
    <dbReference type="NCBI Taxonomy" id="546108"/>
    <lineage>
        <taxon>Bacteria</taxon>
        <taxon>Bacillati</taxon>
        <taxon>Bacillota</taxon>
        <taxon>Bacilli</taxon>
        <taxon>Bacillales</taxon>
        <taxon>Bacillaceae</taxon>
        <taxon>Thalassobacillus</taxon>
    </lineage>
</organism>
<keyword evidence="2" id="KW-0479">Metal-binding</keyword>
<reference evidence="5" key="1">
    <citation type="journal article" date="2019" name="Int. J. Syst. Evol. Microbiol.">
        <title>The Global Catalogue of Microorganisms (GCM) 10K type strain sequencing project: providing services to taxonomists for standard genome sequencing and annotation.</title>
        <authorList>
            <consortium name="The Broad Institute Genomics Platform"/>
            <consortium name="The Broad Institute Genome Sequencing Center for Infectious Disease"/>
            <person name="Wu L."/>
            <person name="Ma J."/>
        </authorList>
    </citation>
    <scope>NUCLEOTIDE SEQUENCE [LARGE SCALE GENOMIC DNA]</scope>
    <source>
        <strain evidence="5">CCUG 56607</strain>
    </source>
</reference>
<dbReference type="PANTHER" id="PTHR34535">
    <property type="entry name" value="HYDROGENASE MATURATION FACTOR HYPA"/>
    <property type="match status" value="1"/>
</dbReference>
<gene>
    <name evidence="4" type="ORF">ACFQ2J_04125</name>
</gene>
<accession>A0ABW3KZ76</accession>
<name>A0ABW3KZ76_9BACI</name>
<dbReference type="Pfam" id="PF01155">
    <property type="entry name" value="HypA"/>
    <property type="match status" value="1"/>
</dbReference>
<protein>
    <submittedName>
        <fullName evidence="4">Hydrogenase/urease maturation nickel metallochaperone HypA</fullName>
    </submittedName>
</protein>
<dbReference type="Proteomes" id="UP001596990">
    <property type="component" value="Unassembled WGS sequence"/>
</dbReference>
<proteinExistence type="predicted"/>
<evidence type="ECO:0000256" key="2">
    <source>
        <dbReference type="ARBA" id="ARBA00022723"/>
    </source>
</evidence>